<dbReference type="Proteomes" id="UP000532746">
    <property type="component" value="Unassembled WGS sequence"/>
</dbReference>
<keyword evidence="6" id="KW-1003">Cell membrane</keyword>
<evidence type="ECO:0000256" key="10">
    <source>
        <dbReference type="ARBA" id="ARBA00022914"/>
    </source>
</evidence>
<feature type="transmembrane region" description="Helical" evidence="15">
    <location>
        <begin position="12"/>
        <end position="39"/>
    </location>
</feature>
<evidence type="ECO:0000256" key="9">
    <source>
        <dbReference type="ARBA" id="ARBA00022723"/>
    </source>
</evidence>
<dbReference type="SUPFAM" id="SSF55008">
    <property type="entry name" value="HMA, heavy metal-associated domain"/>
    <property type="match status" value="1"/>
</dbReference>
<dbReference type="PROSITE" id="PS01047">
    <property type="entry name" value="HMA_1"/>
    <property type="match status" value="1"/>
</dbReference>
<evidence type="ECO:0000256" key="4">
    <source>
        <dbReference type="ARBA" id="ARBA00022448"/>
    </source>
</evidence>
<dbReference type="RefSeq" id="WP_183405456.1">
    <property type="nucleotide sequence ID" value="NZ_JACHGG010000010.1"/>
</dbReference>
<evidence type="ECO:0000256" key="14">
    <source>
        <dbReference type="ARBA" id="ARBA00045720"/>
    </source>
</evidence>
<accession>A0A7W9T448</accession>
<keyword evidence="9" id="KW-0479">Metal-binding</keyword>
<keyword evidence="18" id="KW-1185">Reference proteome</keyword>
<evidence type="ECO:0000256" key="6">
    <source>
        <dbReference type="ARBA" id="ARBA00022475"/>
    </source>
</evidence>
<dbReference type="GO" id="GO:0015097">
    <property type="term" value="F:mercury ion transmembrane transporter activity"/>
    <property type="evidence" value="ECO:0007669"/>
    <property type="project" value="InterPro"/>
</dbReference>
<dbReference type="Pfam" id="PF00403">
    <property type="entry name" value="HMA"/>
    <property type="match status" value="1"/>
</dbReference>
<dbReference type="FunFam" id="3.30.70.100:FF:000001">
    <property type="entry name" value="ATPase copper transporting beta"/>
    <property type="match status" value="1"/>
</dbReference>
<evidence type="ECO:0000259" key="16">
    <source>
        <dbReference type="PROSITE" id="PS50846"/>
    </source>
</evidence>
<keyword evidence="10" id="KW-0476">Mercury</keyword>
<dbReference type="NCBIfam" id="NF033556">
    <property type="entry name" value="MerTP_fusion"/>
    <property type="match status" value="1"/>
</dbReference>
<evidence type="ECO:0000256" key="15">
    <source>
        <dbReference type="SAM" id="Phobius"/>
    </source>
</evidence>
<dbReference type="PANTHER" id="PTHR46594">
    <property type="entry name" value="P-TYPE CATION-TRANSPORTING ATPASE"/>
    <property type="match status" value="1"/>
</dbReference>
<protein>
    <recommendedName>
        <fullName evidence="3">Mercuric transport protein MerT</fullName>
    </recommendedName>
    <alternativeName>
        <fullName evidence="13">Mercury ion transport protein</fullName>
    </alternativeName>
</protein>
<gene>
    <name evidence="17" type="ORF">HNQ93_004140</name>
</gene>
<keyword evidence="11 15" id="KW-1133">Transmembrane helix</keyword>
<name>A0A7W9T448_9BACT</name>
<dbReference type="PANTHER" id="PTHR46594:SF4">
    <property type="entry name" value="P-TYPE CATION-TRANSPORTING ATPASE"/>
    <property type="match status" value="1"/>
</dbReference>
<evidence type="ECO:0000256" key="5">
    <source>
        <dbReference type="ARBA" id="ARBA00022466"/>
    </source>
</evidence>
<comment type="function">
    <text evidence="14">Involved in mercury resistance. Probably transfers a mercuric ion from the periplasmic Hg(2+)-binding protein MerP to the cytoplasmic mercuric reductase MerA.</text>
</comment>
<dbReference type="GO" id="GO:0046872">
    <property type="term" value="F:metal ion binding"/>
    <property type="evidence" value="ECO:0007669"/>
    <property type="project" value="UniProtKB-KW"/>
</dbReference>
<evidence type="ECO:0000256" key="3">
    <source>
        <dbReference type="ARBA" id="ARBA00017053"/>
    </source>
</evidence>
<evidence type="ECO:0000313" key="18">
    <source>
        <dbReference type="Proteomes" id="UP000532746"/>
    </source>
</evidence>
<dbReference type="GO" id="GO:0005886">
    <property type="term" value="C:plasma membrane"/>
    <property type="evidence" value="ECO:0007669"/>
    <property type="project" value="UniProtKB-SubCell"/>
</dbReference>
<dbReference type="InterPro" id="IPR017969">
    <property type="entry name" value="Heavy-metal-associated_CS"/>
</dbReference>
<keyword evidence="4" id="KW-0813">Transport</keyword>
<feature type="transmembrane region" description="Helical" evidence="15">
    <location>
        <begin position="96"/>
        <end position="115"/>
    </location>
</feature>
<organism evidence="17 18">
    <name type="scientific">Hymenobacter luteus</name>
    <dbReference type="NCBI Taxonomy" id="1411122"/>
    <lineage>
        <taxon>Bacteria</taxon>
        <taxon>Pseudomonadati</taxon>
        <taxon>Bacteroidota</taxon>
        <taxon>Cytophagia</taxon>
        <taxon>Cytophagales</taxon>
        <taxon>Hymenobacteraceae</taxon>
        <taxon>Hymenobacter</taxon>
    </lineage>
</organism>
<dbReference type="Pfam" id="PF02411">
    <property type="entry name" value="MerT"/>
    <property type="match status" value="1"/>
</dbReference>
<evidence type="ECO:0000256" key="13">
    <source>
        <dbReference type="ARBA" id="ARBA00030934"/>
    </source>
</evidence>
<evidence type="ECO:0000256" key="8">
    <source>
        <dbReference type="ARBA" id="ARBA00022692"/>
    </source>
</evidence>
<comment type="caution">
    <text evidence="17">The sequence shown here is derived from an EMBL/GenBank/DDBJ whole genome shotgun (WGS) entry which is preliminary data.</text>
</comment>
<evidence type="ECO:0000256" key="12">
    <source>
        <dbReference type="ARBA" id="ARBA00023136"/>
    </source>
</evidence>
<comment type="subcellular location">
    <subcellularLocation>
        <location evidence="1">Cell inner membrane</location>
        <topology evidence="1">Multi-pass membrane protein</topology>
    </subcellularLocation>
</comment>
<evidence type="ECO:0000256" key="1">
    <source>
        <dbReference type="ARBA" id="ARBA00004429"/>
    </source>
</evidence>
<keyword evidence="12 15" id="KW-0472">Membrane</keyword>
<dbReference type="CDD" id="cd00371">
    <property type="entry name" value="HMA"/>
    <property type="match status" value="1"/>
</dbReference>
<proteinExistence type="inferred from homology"/>
<feature type="transmembrane region" description="Helical" evidence="15">
    <location>
        <begin position="51"/>
        <end position="68"/>
    </location>
</feature>
<keyword evidence="7" id="KW-0997">Cell inner membrane</keyword>
<comment type="similarity">
    <text evidence="2">Belongs to the MerT family.</text>
</comment>
<dbReference type="PROSITE" id="PS50846">
    <property type="entry name" value="HMA_2"/>
    <property type="match status" value="1"/>
</dbReference>
<feature type="domain" description="HMA" evidence="16">
    <location>
        <begin position="136"/>
        <end position="202"/>
    </location>
</feature>
<keyword evidence="8 15" id="KW-0812">Transmembrane</keyword>
<evidence type="ECO:0000313" key="17">
    <source>
        <dbReference type="EMBL" id="MBB6061261.1"/>
    </source>
</evidence>
<dbReference type="Gene3D" id="1.10.287.910">
    <property type="entry name" value="bacterial mercury transporter, merf"/>
    <property type="match status" value="1"/>
</dbReference>
<dbReference type="InterPro" id="IPR036163">
    <property type="entry name" value="HMA_dom_sf"/>
</dbReference>
<dbReference type="InterPro" id="IPR003457">
    <property type="entry name" value="Transprt_MerT"/>
</dbReference>
<evidence type="ECO:0000256" key="11">
    <source>
        <dbReference type="ARBA" id="ARBA00022989"/>
    </source>
</evidence>
<dbReference type="AlphaFoldDB" id="A0A7W9T448"/>
<evidence type="ECO:0000256" key="7">
    <source>
        <dbReference type="ARBA" id="ARBA00022519"/>
    </source>
</evidence>
<dbReference type="InterPro" id="IPR006121">
    <property type="entry name" value="HMA_dom"/>
</dbReference>
<dbReference type="EMBL" id="JACHGG010000010">
    <property type="protein sequence ID" value="MBB6061261.1"/>
    <property type="molecule type" value="Genomic_DNA"/>
</dbReference>
<evidence type="ECO:0000256" key="2">
    <source>
        <dbReference type="ARBA" id="ARBA00008224"/>
    </source>
</evidence>
<reference evidence="17 18" key="1">
    <citation type="submission" date="2020-08" db="EMBL/GenBank/DDBJ databases">
        <title>Genomic Encyclopedia of Type Strains, Phase IV (KMG-IV): sequencing the most valuable type-strain genomes for metagenomic binning, comparative biology and taxonomic classification.</title>
        <authorList>
            <person name="Goeker M."/>
        </authorList>
    </citation>
    <scope>NUCLEOTIDE SEQUENCE [LARGE SCALE GENOMIC DNA]</scope>
    <source>
        <strain evidence="17 18">DSM 26718</strain>
    </source>
</reference>
<dbReference type="Gene3D" id="3.30.70.100">
    <property type="match status" value="1"/>
</dbReference>
<sequence>MKQPASTSTKSLAGTGLLAALAASLCCITPLLAIVGGLGGVVSTFSWLEPLRPYLVALTLGVLGFAWYQQLRHRPAAAADCGCTVPAKPSPMQSRGFLGVITALAGLLLAFPYYGAQFYPSATPKPVVAISAALWQTSSYRIGGMTCEACARHVEHDVQQLPGVQSVQVSYERGTAQVRFNAAVTSVAQVEQAIIGTGYSVLNPTSSR</sequence>
<keyword evidence="5" id="KW-0475">Mercuric resistance</keyword>